<proteinExistence type="predicted"/>
<organism evidence="3 4">
    <name type="scientific">Sphingobium limneticum</name>
    <dbReference type="NCBI Taxonomy" id="1007511"/>
    <lineage>
        <taxon>Bacteria</taxon>
        <taxon>Pseudomonadati</taxon>
        <taxon>Pseudomonadota</taxon>
        <taxon>Alphaproteobacteria</taxon>
        <taxon>Sphingomonadales</taxon>
        <taxon>Sphingomonadaceae</taxon>
        <taxon>Sphingobium</taxon>
    </lineage>
</organism>
<evidence type="ECO:0000313" key="3">
    <source>
        <dbReference type="EMBL" id="KAA9025368.1"/>
    </source>
</evidence>
<dbReference type="Proteomes" id="UP000326364">
    <property type="component" value="Unassembled WGS sequence"/>
</dbReference>
<accession>A0A5J5HSB2</accession>
<reference evidence="4 5" key="1">
    <citation type="submission" date="2019-09" db="EMBL/GenBank/DDBJ databases">
        <authorList>
            <person name="Feng G."/>
        </authorList>
    </citation>
    <scope>NUCLEOTIDE SEQUENCE [LARGE SCALE GENOMIC DNA]</scope>
    <source>
        <strain evidence="3 4">KACC 19283</strain>
        <strain evidence="2 5">KACC 19284</strain>
    </source>
</reference>
<dbReference type="SUPFAM" id="SSF52141">
    <property type="entry name" value="Uracil-DNA glycosylase-like"/>
    <property type="match status" value="1"/>
</dbReference>
<protein>
    <submittedName>
        <fullName evidence="3">Uracil-DNA glycosylase</fullName>
    </submittedName>
</protein>
<dbReference type="Pfam" id="PF03167">
    <property type="entry name" value="UDG"/>
    <property type="match status" value="1"/>
</dbReference>
<feature type="domain" description="Uracil-DNA glycosylase-like" evidence="1">
    <location>
        <begin position="47"/>
        <end position="178"/>
    </location>
</feature>
<dbReference type="InterPro" id="IPR005122">
    <property type="entry name" value="Uracil-DNA_glycosylase-like"/>
</dbReference>
<evidence type="ECO:0000259" key="1">
    <source>
        <dbReference type="Pfam" id="PF03167"/>
    </source>
</evidence>
<dbReference type="Gene3D" id="3.40.470.10">
    <property type="entry name" value="Uracil-DNA glycosylase-like domain"/>
    <property type="match status" value="1"/>
</dbReference>
<keyword evidence="5" id="KW-1185">Reference proteome</keyword>
<dbReference type="RefSeq" id="WP_150426739.1">
    <property type="nucleotide sequence ID" value="NZ_JBNNIY010000020.1"/>
</dbReference>
<dbReference type="EMBL" id="VYQB01000018">
    <property type="protein sequence ID" value="KAA9013070.1"/>
    <property type="molecule type" value="Genomic_DNA"/>
</dbReference>
<dbReference type="InterPro" id="IPR036895">
    <property type="entry name" value="Uracil-DNA_glycosylase-like_sf"/>
</dbReference>
<evidence type="ECO:0000313" key="2">
    <source>
        <dbReference type="EMBL" id="KAA9013070.1"/>
    </source>
</evidence>
<dbReference type="EMBL" id="VYQA01000018">
    <property type="protein sequence ID" value="KAA9025368.1"/>
    <property type="molecule type" value="Genomic_DNA"/>
</dbReference>
<gene>
    <name evidence="3" type="ORF">F4U95_19375</name>
    <name evidence="2" type="ORF">F4U96_19250</name>
</gene>
<dbReference type="CDD" id="cd10035">
    <property type="entry name" value="UDG_like"/>
    <property type="match status" value="1"/>
</dbReference>
<evidence type="ECO:0000313" key="5">
    <source>
        <dbReference type="Proteomes" id="UP000326364"/>
    </source>
</evidence>
<name>A0A5J5HSB2_9SPHN</name>
<evidence type="ECO:0000313" key="4">
    <source>
        <dbReference type="Proteomes" id="UP000325933"/>
    </source>
</evidence>
<dbReference type="Proteomes" id="UP000325933">
    <property type="component" value="Unassembled WGS sequence"/>
</dbReference>
<sequence length="199" mass="21707">MAWLDEPDLIKRRRQSLADTHVAQLECWREGLLADGRPVPHFDPADGGIDARLLLLLETPGPGPERTRFVSRDNPSGTARNLRRYLDEAGIDRSDCVLWNTVPWIMHPPGARNRTVRKAEIDAGLATLPGLLALLPKLKVCLLAGRVATKAGQLVSAYDASIKIIPMPHPSPANVCTSPQVGDRLRAAFSETAALLDQS</sequence>
<dbReference type="AlphaFoldDB" id="A0A5J5HSB2"/>
<comment type="caution">
    <text evidence="3">The sequence shown here is derived from an EMBL/GenBank/DDBJ whole genome shotgun (WGS) entry which is preliminary data.</text>
</comment>